<dbReference type="STRING" id="1210089.GCA_001613165_07953"/>
<dbReference type="Proteomes" id="UP000255355">
    <property type="component" value="Unassembled WGS sequence"/>
</dbReference>
<name>A0A370HBG5_9NOCA</name>
<comment type="cofactor">
    <cofactor evidence="1">
        <name>Mg(2+)</name>
        <dbReference type="ChEBI" id="CHEBI:18420"/>
    </cofactor>
</comment>
<keyword evidence="5" id="KW-0378">Hydrolase</keyword>
<dbReference type="GO" id="GO:0004518">
    <property type="term" value="F:nuclease activity"/>
    <property type="evidence" value="ECO:0007669"/>
    <property type="project" value="UniProtKB-KW"/>
</dbReference>
<dbReference type="GO" id="GO:0046872">
    <property type="term" value="F:metal ion binding"/>
    <property type="evidence" value="ECO:0007669"/>
    <property type="project" value="UniProtKB-KW"/>
</dbReference>
<evidence type="ECO:0000256" key="6">
    <source>
        <dbReference type="ARBA" id="ARBA00022842"/>
    </source>
</evidence>
<keyword evidence="10" id="KW-1185">Reference proteome</keyword>
<dbReference type="InterPro" id="IPR002716">
    <property type="entry name" value="PIN_dom"/>
</dbReference>
<keyword evidence="3" id="KW-0540">Nuclease</keyword>
<evidence type="ECO:0000256" key="3">
    <source>
        <dbReference type="ARBA" id="ARBA00022722"/>
    </source>
</evidence>
<protein>
    <recommendedName>
        <fullName evidence="8">PIN domain-containing protein</fullName>
    </recommendedName>
</protein>
<evidence type="ECO:0000256" key="7">
    <source>
        <dbReference type="ARBA" id="ARBA00038093"/>
    </source>
</evidence>
<evidence type="ECO:0000256" key="2">
    <source>
        <dbReference type="ARBA" id="ARBA00022649"/>
    </source>
</evidence>
<dbReference type="InterPro" id="IPR050556">
    <property type="entry name" value="Type_II_TA_system_RNase"/>
</dbReference>
<proteinExistence type="inferred from homology"/>
<comment type="caution">
    <text evidence="9">The sequence shown here is derived from an EMBL/GenBank/DDBJ whole genome shotgun (WGS) entry which is preliminary data.</text>
</comment>
<evidence type="ECO:0000256" key="4">
    <source>
        <dbReference type="ARBA" id="ARBA00022723"/>
    </source>
</evidence>
<dbReference type="GO" id="GO:0016787">
    <property type="term" value="F:hydrolase activity"/>
    <property type="evidence" value="ECO:0007669"/>
    <property type="project" value="UniProtKB-KW"/>
</dbReference>
<evidence type="ECO:0000313" key="10">
    <source>
        <dbReference type="Proteomes" id="UP000255355"/>
    </source>
</evidence>
<dbReference type="Pfam" id="PF01850">
    <property type="entry name" value="PIN"/>
    <property type="match status" value="1"/>
</dbReference>
<feature type="domain" description="PIN" evidence="8">
    <location>
        <begin position="5"/>
        <end position="123"/>
    </location>
</feature>
<organism evidence="9 10">
    <name type="scientific">Nocardia mexicana</name>
    <dbReference type="NCBI Taxonomy" id="279262"/>
    <lineage>
        <taxon>Bacteria</taxon>
        <taxon>Bacillati</taxon>
        <taxon>Actinomycetota</taxon>
        <taxon>Actinomycetes</taxon>
        <taxon>Mycobacteriales</taxon>
        <taxon>Nocardiaceae</taxon>
        <taxon>Nocardia</taxon>
    </lineage>
</organism>
<dbReference type="AlphaFoldDB" id="A0A370HBG5"/>
<dbReference type="SUPFAM" id="SSF88723">
    <property type="entry name" value="PIN domain-like"/>
    <property type="match status" value="1"/>
</dbReference>
<dbReference type="InterPro" id="IPR029060">
    <property type="entry name" value="PIN-like_dom_sf"/>
</dbReference>
<keyword evidence="4" id="KW-0479">Metal-binding</keyword>
<gene>
    <name evidence="9" type="ORF">DFR68_102382</name>
</gene>
<keyword evidence="2" id="KW-1277">Toxin-antitoxin system</keyword>
<comment type="similarity">
    <text evidence="7">Belongs to the PINc/VapC protein family.</text>
</comment>
<dbReference type="Gene3D" id="3.40.50.1010">
    <property type="entry name" value="5'-nuclease"/>
    <property type="match status" value="1"/>
</dbReference>
<evidence type="ECO:0000256" key="1">
    <source>
        <dbReference type="ARBA" id="ARBA00001946"/>
    </source>
</evidence>
<dbReference type="OrthoDB" id="9800524at2"/>
<sequence length="142" mass="15711">MPKTLVDTCVLLDMLGDDPAWGQWSSEQIRDAIDGEGVVINPIVYAEVSIHFASIEDLEATLPPEDFCREGLPWEAGFLAGRAFLQYRHKGGAKTSPLPDFYIGAHAVLDGYRLLTRNRKDFRSYFPALEIVAPERDSGGAV</sequence>
<keyword evidence="6" id="KW-0460">Magnesium</keyword>
<dbReference type="RefSeq" id="WP_068032650.1">
    <property type="nucleotide sequence ID" value="NZ_QQAZ01000002.1"/>
</dbReference>
<evidence type="ECO:0000256" key="5">
    <source>
        <dbReference type="ARBA" id="ARBA00022801"/>
    </source>
</evidence>
<dbReference type="EMBL" id="QQAZ01000002">
    <property type="protein sequence ID" value="RDI54258.1"/>
    <property type="molecule type" value="Genomic_DNA"/>
</dbReference>
<accession>A0A370HBG5</accession>
<reference evidence="9 10" key="1">
    <citation type="submission" date="2018-07" db="EMBL/GenBank/DDBJ databases">
        <title>Genomic Encyclopedia of Type Strains, Phase IV (KMG-IV): sequencing the most valuable type-strain genomes for metagenomic binning, comparative biology and taxonomic classification.</title>
        <authorList>
            <person name="Goeker M."/>
        </authorList>
    </citation>
    <scope>NUCLEOTIDE SEQUENCE [LARGE SCALE GENOMIC DNA]</scope>
    <source>
        <strain evidence="9 10">DSM 44952</strain>
    </source>
</reference>
<evidence type="ECO:0000313" key="9">
    <source>
        <dbReference type="EMBL" id="RDI54258.1"/>
    </source>
</evidence>
<evidence type="ECO:0000259" key="8">
    <source>
        <dbReference type="Pfam" id="PF01850"/>
    </source>
</evidence>
<dbReference type="PANTHER" id="PTHR33653">
    <property type="entry name" value="RIBONUCLEASE VAPC2"/>
    <property type="match status" value="1"/>
</dbReference>
<dbReference type="PANTHER" id="PTHR33653:SF1">
    <property type="entry name" value="RIBONUCLEASE VAPC2"/>
    <property type="match status" value="1"/>
</dbReference>